<dbReference type="PANTHER" id="PTHR48079:SF6">
    <property type="entry name" value="NAD(P)-BINDING DOMAIN-CONTAINING PROTEIN-RELATED"/>
    <property type="match status" value="1"/>
</dbReference>
<dbReference type="InterPro" id="IPR051783">
    <property type="entry name" value="NAD(P)-dependent_oxidoreduct"/>
</dbReference>
<keyword evidence="2" id="KW-1185">Reference proteome</keyword>
<dbReference type="SUPFAM" id="SSF51735">
    <property type="entry name" value="NAD(P)-binding Rossmann-fold domains"/>
    <property type="match status" value="1"/>
</dbReference>
<proteinExistence type="predicted"/>
<organism evidence="1 2">
    <name type="scientific">Massarina eburnea CBS 473.64</name>
    <dbReference type="NCBI Taxonomy" id="1395130"/>
    <lineage>
        <taxon>Eukaryota</taxon>
        <taxon>Fungi</taxon>
        <taxon>Dikarya</taxon>
        <taxon>Ascomycota</taxon>
        <taxon>Pezizomycotina</taxon>
        <taxon>Dothideomycetes</taxon>
        <taxon>Pleosporomycetidae</taxon>
        <taxon>Pleosporales</taxon>
        <taxon>Massarineae</taxon>
        <taxon>Massarinaceae</taxon>
        <taxon>Massarina</taxon>
    </lineage>
</organism>
<evidence type="ECO:0000313" key="1">
    <source>
        <dbReference type="EMBL" id="KAF2639330.1"/>
    </source>
</evidence>
<dbReference type="Gene3D" id="3.40.50.720">
    <property type="entry name" value="NAD(P)-binding Rossmann-like Domain"/>
    <property type="match status" value="2"/>
</dbReference>
<dbReference type="Proteomes" id="UP000799753">
    <property type="component" value="Unassembled WGS sequence"/>
</dbReference>
<accession>A0A6A6RVG4</accession>
<dbReference type="OrthoDB" id="10262413at2759"/>
<dbReference type="GO" id="GO:0005737">
    <property type="term" value="C:cytoplasm"/>
    <property type="evidence" value="ECO:0007669"/>
    <property type="project" value="TreeGrafter"/>
</dbReference>
<dbReference type="EMBL" id="MU006787">
    <property type="protein sequence ID" value="KAF2639330.1"/>
    <property type="molecule type" value="Genomic_DNA"/>
</dbReference>
<protein>
    <submittedName>
        <fullName evidence="1">NAD dependent epimerase/dehydratase family protein-like protein</fullName>
    </submittedName>
</protein>
<name>A0A6A6RVG4_9PLEO</name>
<dbReference type="InterPro" id="IPR036291">
    <property type="entry name" value="NAD(P)-bd_dom_sf"/>
</dbReference>
<reference evidence="1" key="1">
    <citation type="journal article" date="2020" name="Stud. Mycol.">
        <title>101 Dothideomycetes genomes: a test case for predicting lifestyles and emergence of pathogens.</title>
        <authorList>
            <person name="Haridas S."/>
            <person name="Albert R."/>
            <person name="Binder M."/>
            <person name="Bloem J."/>
            <person name="Labutti K."/>
            <person name="Salamov A."/>
            <person name="Andreopoulos B."/>
            <person name="Baker S."/>
            <person name="Barry K."/>
            <person name="Bills G."/>
            <person name="Bluhm B."/>
            <person name="Cannon C."/>
            <person name="Castanera R."/>
            <person name="Culley D."/>
            <person name="Daum C."/>
            <person name="Ezra D."/>
            <person name="Gonzalez J."/>
            <person name="Henrissat B."/>
            <person name="Kuo A."/>
            <person name="Liang C."/>
            <person name="Lipzen A."/>
            <person name="Lutzoni F."/>
            <person name="Magnuson J."/>
            <person name="Mondo S."/>
            <person name="Nolan M."/>
            <person name="Ohm R."/>
            <person name="Pangilinan J."/>
            <person name="Park H.-J."/>
            <person name="Ramirez L."/>
            <person name="Alfaro M."/>
            <person name="Sun H."/>
            <person name="Tritt A."/>
            <person name="Yoshinaga Y."/>
            <person name="Zwiers L.-H."/>
            <person name="Turgeon B."/>
            <person name="Goodwin S."/>
            <person name="Spatafora J."/>
            <person name="Crous P."/>
            <person name="Grigoriev I."/>
        </authorList>
    </citation>
    <scope>NUCLEOTIDE SEQUENCE</scope>
    <source>
        <strain evidence="1">CBS 473.64</strain>
    </source>
</reference>
<dbReference type="AlphaFoldDB" id="A0A6A6RVG4"/>
<sequence length="377" mass="41705">MNKILLVGATGYVGGTVLTQLLSSTSPALQSQVFDVVVRKPEQVQKLQEEYGDRVRAFQWLGLDDTAFIERLAGDYDIIVNTGTGFHAAAAIAFVQGQAHRITAGSLHTPWYINLSGCTNLATLPFSQPPVPIRRWDDLEDGAAIFEQLKKLESQDSYPQRKAELGVLELGERTGVQAVSVNVPVVFGEGEGLFNKQGTIIPRVMNYALQHGYGFKLNETANFDRVHVADCAKIFELLVRAILERPDRGIGFIPVNEKGVIFAEAGHITIRELNQCCLDLLFEEGLLPKEGGPLKKEIRLCSVQELADKIALGRTSIAERSWAGYKFTNSSVARKVLGWKPTRLDEAWRQDFKDELAAMKEGRRIFTFAGVIGAETK</sequence>
<dbReference type="PANTHER" id="PTHR48079">
    <property type="entry name" value="PROTEIN YEEZ"/>
    <property type="match status" value="1"/>
</dbReference>
<gene>
    <name evidence="1" type="ORF">P280DRAFT_470696</name>
</gene>
<dbReference type="GO" id="GO:0004029">
    <property type="term" value="F:aldehyde dehydrogenase (NAD+) activity"/>
    <property type="evidence" value="ECO:0007669"/>
    <property type="project" value="TreeGrafter"/>
</dbReference>
<evidence type="ECO:0000313" key="2">
    <source>
        <dbReference type="Proteomes" id="UP000799753"/>
    </source>
</evidence>